<dbReference type="PANTHER" id="PTHR20857:SF23">
    <property type="entry name" value="THIAMINE BIOSYNTHETIC BIFUNCTIONAL ENZYME"/>
    <property type="match status" value="1"/>
</dbReference>
<dbReference type="GO" id="GO:0004789">
    <property type="term" value="F:thiamine-phosphate diphosphorylase activity"/>
    <property type="evidence" value="ECO:0007669"/>
    <property type="project" value="UniProtKB-UniRule"/>
</dbReference>
<dbReference type="GO" id="GO:0005737">
    <property type="term" value="C:cytoplasm"/>
    <property type="evidence" value="ECO:0007669"/>
    <property type="project" value="TreeGrafter"/>
</dbReference>
<evidence type="ECO:0000259" key="12">
    <source>
        <dbReference type="Pfam" id="PF02581"/>
    </source>
</evidence>
<evidence type="ECO:0000256" key="1">
    <source>
        <dbReference type="ARBA" id="ARBA00005165"/>
    </source>
</evidence>
<comment type="catalytic activity">
    <reaction evidence="6 9 10">
        <text>4-methyl-5-(2-phosphooxyethyl)-thiazole + 4-amino-2-methyl-5-(diphosphooxymethyl)pyrimidine + H(+) = thiamine phosphate + diphosphate</text>
        <dbReference type="Rhea" id="RHEA:22328"/>
        <dbReference type="ChEBI" id="CHEBI:15378"/>
        <dbReference type="ChEBI" id="CHEBI:33019"/>
        <dbReference type="ChEBI" id="CHEBI:37575"/>
        <dbReference type="ChEBI" id="CHEBI:57841"/>
        <dbReference type="ChEBI" id="CHEBI:58296"/>
        <dbReference type="EC" id="2.5.1.3"/>
    </reaction>
</comment>
<evidence type="ECO:0000256" key="7">
    <source>
        <dbReference type="ARBA" id="ARBA00047851"/>
    </source>
</evidence>
<feature type="binding site" evidence="9">
    <location>
        <position position="93"/>
    </location>
    <ligand>
        <name>Mg(2+)</name>
        <dbReference type="ChEBI" id="CHEBI:18420"/>
    </ligand>
</feature>
<evidence type="ECO:0000313" key="14">
    <source>
        <dbReference type="Proteomes" id="UP000509594"/>
    </source>
</evidence>
<dbReference type="PANTHER" id="PTHR20857">
    <property type="entry name" value="THIAMINE-PHOSPHATE PYROPHOSPHORYLASE"/>
    <property type="match status" value="1"/>
</dbReference>
<feature type="binding site" evidence="9">
    <location>
        <begin position="138"/>
        <end position="140"/>
    </location>
    <ligand>
        <name>2-[(2R,5Z)-2-carboxy-4-methylthiazol-5(2H)-ylidene]ethyl phosphate</name>
        <dbReference type="ChEBI" id="CHEBI:62899"/>
    </ligand>
</feature>
<keyword evidence="4 9" id="KW-0460">Magnesium</keyword>
<feature type="binding site" evidence="9">
    <location>
        <begin position="42"/>
        <end position="46"/>
    </location>
    <ligand>
        <name>4-amino-2-methyl-5-(diphosphooxymethyl)pyrimidine</name>
        <dbReference type="ChEBI" id="CHEBI:57841"/>
    </ligand>
</feature>
<feature type="domain" description="Thiamine phosphate synthase/TenI" evidence="12">
    <location>
        <begin position="13"/>
        <end position="192"/>
    </location>
</feature>
<evidence type="ECO:0000256" key="6">
    <source>
        <dbReference type="ARBA" id="ARBA00047334"/>
    </source>
</evidence>
<dbReference type="GO" id="GO:0000287">
    <property type="term" value="F:magnesium ion binding"/>
    <property type="evidence" value="ECO:0007669"/>
    <property type="project" value="UniProtKB-UniRule"/>
</dbReference>
<evidence type="ECO:0000256" key="8">
    <source>
        <dbReference type="ARBA" id="ARBA00047883"/>
    </source>
</evidence>
<dbReference type="SUPFAM" id="SSF51391">
    <property type="entry name" value="Thiamin phosphate synthase"/>
    <property type="match status" value="1"/>
</dbReference>
<feature type="binding site" evidence="9">
    <location>
        <position position="74"/>
    </location>
    <ligand>
        <name>Mg(2+)</name>
        <dbReference type="ChEBI" id="CHEBI:18420"/>
    </ligand>
</feature>
<evidence type="ECO:0000256" key="9">
    <source>
        <dbReference type="HAMAP-Rule" id="MF_00097"/>
    </source>
</evidence>
<keyword evidence="14" id="KW-1185">Reference proteome</keyword>
<dbReference type="Gene3D" id="3.20.20.70">
    <property type="entry name" value="Aldolase class I"/>
    <property type="match status" value="1"/>
</dbReference>
<protein>
    <recommendedName>
        <fullName evidence="9">Thiamine-phosphate synthase</fullName>
        <shortName evidence="9">TP synthase</shortName>
        <shortName evidence="9">TPS</shortName>
        <ecNumber evidence="9">2.5.1.3</ecNumber>
    </recommendedName>
    <alternativeName>
        <fullName evidence="9">Thiamine-phosphate pyrophosphorylase</fullName>
        <shortName evidence="9">TMP pyrophosphorylase</shortName>
        <shortName evidence="9">TMP-PPase</shortName>
    </alternativeName>
</protein>
<dbReference type="GO" id="GO:0009228">
    <property type="term" value="P:thiamine biosynthetic process"/>
    <property type="evidence" value="ECO:0007669"/>
    <property type="project" value="UniProtKB-KW"/>
</dbReference>
<feature type="binding site" evidence="9">
    <location>
        <position position="73"/>
    </location>
    <ligand>
        <name>4-amino-2-methyl-5-(diphosphooxymethyl)pyrimidine</name>
        <dbReference type="ChEBI" id="CHEBI:57841"/>
    </ligand>
</feature>
<comment type="catalytic activity">
    <reaction evidence="7 9 10">
        <text>2-(2-carboxy-4-methylthiazol-5-yl)ethyl phosphate + 4-amino-2-methyl-5-(diphosphooxymethyl)pyrimidine + 2 H(+) = thiamine phosphate + CO2 + diphosphate</text>
        <dbReference type="Rhea" id="RHEA:47848"/>
        <dbReference type="ChEBI" id="CHEBI:15378"/>
        <dbReference type="ChEBI" id="CHEBI:16526"/>
        <dbReference type="ChEBI" id="CHEBI:33019"/>
        <dbReference type="ChEBI" id="CHEBI:37575"/>
        <dbReference type="ChEBI" id="CHEBI:57841"/>
        <dbReference type="ChEBI" id="CHEBI:62890"/>
        <dbReference type="EC" id="2.5.1.3"/>
    </reaction>
</comment>
<dbReference type="InterPro" id="IPR034291">
    <property type="entry name" value="TMP_synthase"/>
</dbReference>
<dbReference type="FunFam" id="3.20.20.70:FF:000096">
    <property type="entry name" value="Thiamine-phosphate synthase"/>
    <property type="match status" value="1"/>
</dbReference>
<feature type="binding site" evidence="9">
    <location>
        <position position="169"/>
    </location>
    <ligand>
        <name>2-[(2R,5Z)-2-carboxy-4-methylthiazol-5(2H)-ylidene]ethyl phosphate</name>
        <dbReference type="ChEBI" id="CHEBI:62899"/>
    </ligand>
</feature>
<dbReference type="Proteomes" id="UP000509594">
    <property type="component" value="Chromosome"/>
</dbReference>
<keyword evidence="3 9" id="KW-0479">Metal-binding</keyword>
<keyword evidence="2 9" id="KW-0808">Transferase</keyword>
<gene>
    <name evidence="9 13" type="primary">thiE</name>
    <name evidence="13" type="ORF">HWN40_09355</name>
</gene>
<dbReference type="KEGG" id="mzi:HWN40_09355"/>
<dbReference type="EC" id="2.5.1.3" evidence="9"/>
<dbReference type="CDD" id="cd00564">
    <property type="entry name" value="TMP_TenI"/>
    <property type="match status" value="1"/>
</dbReference>
<dbReference type="InterPro" id="IPR036206">
    <property type="entry name" value="ThiamineP_synth_sf"/>
</dbReference>
<comment type="similarity">
    <text evidence="9 10">Belongs to the thiamine-phosphate synthase family.</text>
</comment>
<evidence type="ECO:0000256" key="2">
    <source>
        <dbReference type="ARBA" id="ARBA00022679"/>
    </source>
</evidence>
<sequence length="216" mass="23168">MNTKRSLLEMIDFYLVTDSGLSKKGTVSDVKCAVAAGCRIVQYREKSGSTKDMILEASQIKKLCGNEAIFLVNDRIDVALAVEADGVHIGQDDMPIDIARQLLGPDKIIGLTVHNIEEAIEAEREGADYVGLSPIFDTSTKKDAGNGIGPESIRAVKDAISIPVIAIGGINKENCVSVVRGGADSLVAISAVVCSEDVERETRSFIDTIRKTKLDM</sequence>
<keyword evidence="5 9" id="KW-0784">Thiamine biosynthesis</keyword>
<proteinExistence type="inferred from homology"/>
<feature type="binding site" evidence="9">
    <location>
        <position position="141"/>
    </location>
    <ligand>
        <name>4-amino-2-methyl-5-(diphosphooxymethyl)pyrimidine</name>
        <dbReference type="ChEBI" id="CHEBI:57841"/>
    </ligand>
</feature>
<evidence type="ECO:0000313" key="13">
    <source>
        <dbReference type="EMBL" id="QLC50426.1"/>
    </source>
</evidence>
<dbReference type="AlphaFoldDB" id="A0A7D5I1C3"/>
<evidence type="ECO:0000256" key="10">
    <source>
        <dbReference type="RuleBase" id="RU003826"/>
    </source>
</evidence>
<dbReference type="UniPathway" id="UPA00060">
    <property type="reaction ID" value="UER00141"/>
</dbReference>
<reference evidence="13 14" key="1">
    <citation type="submission" date="2020-06" db="EMBL/GenBank/DDBJ databases">
        <title>Methanolobus halotolerans sp. nov., isolated from a saline lake Tus in Siberia.</title>
        <authorList>
            <person name="Shen Y."/>
            <person name="Chen S.-C."/>
            <person name="Lai M.-C."/>
            <person name="Huang H.-H."/>
            <person name="Chiu H.-H."/>
            <person name="Tang S.-L."/>
            <person name="Rogozin D.Y."/>
            <person name="Degermendzhy A.G."/>
        </authorList>
    </citation>
    <scope>NUCLEOTIDE SEQUENCE [LARGE SCALE GENOMIC DNA]</scope>
    <source>
        <strain evidence="13 14">DSM 21339</strain>
    </source>
</reference>
<feature type="binding site" evidence="9">
    <location>
        <position position="112"/>
    </location>
    <ligand>
        <name>4-amino-2-methyl-5-(diphosphooxymethyl)pyrimidine</name>
        <dbReference type="ChEBI" id="CHEBI:57841"/>
    </ligand>
</feature>
<dbReference type="Pfam" id="PF02581">
    <property type="entry name" value="TMP-TENI"/>
    <property type="match status" value="1"/>
</dbReference>
<evidence type="ECO:0000256" key="4">
    <source>
        <dbReference type="ARBA" id="ARBA00022842"/>
    </source>
</evidence>
<dbReference type="GO" id="GO:0009229">
    <property type="term" value="P:thiamine diphosphate biosynthetic process"/>
    <property type="evidence" value="ECO:0007669"/>
    <property type="project" value="UniProtKB-UniRule"/>
</dbReference>
<dbReference type="InterPro" id="IPR022998">
    <property type="entry name" value="ThiamineP_synth_TenI"/>
</dbReference>
<dbReference type="HAMAP" id="MF_00097">
    <property type="entry name" value="TMP_synthase"/>
    <property type="match status" value="1"/>
</dbReference>
<comment type="pathway">
    <text evidence="1 9 11">Cofactor biosynthesis; thiamine diphosphate biosynthesis; thiamine phosphate from 4-amino-2-methyl-5-diphosphomethylpyrimidine and 4-methyl-5-(2-phosphoethyl)-thiazole: step 1/1.</text>
</comment>
<dbReference type="GeneID" id="55821880"/>
<evidence type="ECO:0000256" key="3">
    <source>
        <dbReference type="ARBA" id="ARBA00022723"/>
    </source>
</evidence>
<comment type="function">
    <text evidence="9">Condenses 4-methyl-5-(beta-hydroxyethyl)thiazole monophosphate (THZ-P) and 2-methyl-4-amino-5-hydroxymethyl pyrimidine pyrophosphate (HMP-PP) to form thiamine monophosphate (TMP).</text>
</comment>
<comment type="cofactor">
    <cofactor evidence="9">
        <name>Mg(2+)</name>
        <dbReference type="ChEBI" id="CHEBI:18420"/>
    </cofactor>
    <text evidence="9">Binds 1 Mg(2+) ion per subunit.</text>
</comment>
<accession>A0A7D5I1C3</accession>
<name>A0A7D5I1C3_9EURY</name>
<evidence type="ECO:0000256" key="5">
    <source>
        <dbReference type="ARBA" id="ARBA00022977"/>
    </source>
</evidence>
<evidence type="ECO:0000256" key="11">
    <source>
        <dbReference type="RuleBase" id="RU004253"/>
    </source>
</evidence>
<dbReference type="EMBL" id="CP058215">
    <property type="protein sequence ID" value="QLC50426.1"/>
    <property type="molecule type" value="Genomic_DNA"/>
</dbReference>
<dbReference type="OrthoDB" id="85572at2157"/>
<dbReference type="RefSeq" id="WP_176965482.1">
    <property type="nucleotide sequence ID" value="NZ_CP058215.1"/>
</dbReference>
<feature type="binding site" evidence="9">
    <location>
        <begin position="189"/>
        <end position="190"/>
    </location>
    <ligand>
        <name>2-[(2R,5Z)-2-carboxy-4-methylthiazol-5(2H)-ylidene]ethyl phosphate</name>
        <dbReference type="ChEBI" id="CHEBI:62899"/>
    </ligand>
</feature>
<dbReference type="NCBIfam" id="TIGR00693">
    <property type="entry name" value="thiE"/>
    <property type="match status" value="1"/>
</dbReference>
<organism evidence="13 14">
    <name type="scientific">Methanolobus zinderi</name>
    <dbReference type="NCBI Taxonomy" id="536044"/>
    <lineage>
        <taxon>Archaea</taxon>
        <taxon>Methanobacteriati</taxon>
        <taxon>Methanobacteriota</taxon>
        <taxon>Stenosarchaea group</taxon>
        <taxon>Methanomicrobia</taxon>
        <taxon>Methanosarcinales</taxon>
        <taxon>Methanosarcinaceae</taxon>
        <taxon>Methanolobus</taxon>
    </lineage>
</organism>
<comment type="catalytic activity">
    <reaction evidence="8 9 10">
        <text>2-[(2R,5Z)-2-carboxy-4-methylthiazol-5(2H)-ylidene]ethyl phosphate + 4-amino-2-methyl-5-(diphosphooxymethyl)pyrimidine + 2 H(+) = thiamine phosphate + CO2 + diphosphate</text>
        <dbReference type="Rhea" id="RHEA:47844"/>
        <dbReference type="ChEBI" id="CHEBI:15378"/>
        <dbReference type="ChEBI" id="CHEBI:16526"/>
        <dbReference type="ChEBI" id="CHEBI:33019"/>
        <dbReference type="ChEBI" id="CHEBI:37575"/>
        <dbReference type="ChEBI" id="CHEBI:57841"/>
        <dbReference type="ChEBI" id="CHEBI:62899"/>
        <dbReference type="EC" id="2.5.1.3"/>
    </reaction>
</comment>
<dbReference type="InterPro" id="IPR013785">
    <property type="entry name" value="Aldolase_TIM"/>
</dbReference>